<name>A0ABD1FC10_HYPHA</name>
<feature type="transmembrane region" description="Helical" evidence="1">
    <location>
        <begin position="65"/>
        <end position="88"/>
    </location>
</feature>
<keyword evidence="1" id="KW-0812">Transmembrane</keyword>
<evidence type="ECO:0000313" key="2">
    <source>
        <dbReference type="EMBL" id="KAL1516790.1"/>
    </source>
</evidence>
<accession>A0ABD1FC10</accession>
<dbReference type="AlphaFoldDB" id="A0ABD1FC10"/>
<protein>
    <submittedName>
        <fullName evidence="2">Uncharacterized protein</fullName>
    </submittedName>
</protein>
<sequence>MCFIFSVFHAQTNVLQLVDKIKKFDEEMSKRTLTGESVIENLKIFSQHYLNIKCFHYDAFETSHLYSTIYCVAGLLLGLSSLVAMFTYNAPKGPALMLLSNYIWIIYTLSEVSQGYQKTQEHLSNVFYELKWYLWDVECQKCYLLVMGQFSKELKIPIIFVCYGGLEIFKKFIRLIYTVANCLLTVGRKSH</sequence>
<reference evidence="2 3" key="1">
    <citation type="submission" date="2024-05" db="EMBL/GenBank/DDBJ databases">
        <title>Genetic variation in Jamaican populations of the coffee berry borer (Hypothenemus hampei).</title>
        <authorList>
            <person name="Errbii M."/>
            <person name="Myrie A."/>
        </authorList>
    </citation>
    <scope>NUCLEOTIDE SEQUENCE [LARGE SCALE GENOMIC DNA]</scope>
    <source>
        <strain evidence="2">JA-Hopewell-2020-01-JO</strain>
        <tissue evidence="2">Whole body</tissue>
    </source>
</reference>
<keyword evidence="1" id="KW-1133">Transmembrane helix</keyword>
<evidence type="ECO:0000256" key="1">
    <source>
        <dbReference type="SAM" id="Phobius"/>
    </source>
</evidence>
<keyword evidence="3" id="KW-1185">Reference proteome</keyword>
<organism evidence="2 3">
    <name type="scientific">Hypothenemus hampei</name>
    <name type="common">Coffee berry borer</name>
    <dbReference type="NCBI Taxonomy" id="57062"/>
    <lineage>
        <taxon>Eukaryota</taxon>
        <taxon>Metazoa</taxon>
        <taxon>Ecdysozoa</taxon>
        <taxon>Arthropoda</taxon>
        <taxon>Hexapoda</taxon>
        <taxon>Insecta</taxon>
        <taxon>Pterygota</taxon>
        <taxon>Neoptera</taxon>
        <taxon>Endopterygota</taxon>
        <taxon>Coleoptera</taxon>
        <taxon>Polyphaga</taxon>
        <taxon>Cucujiformia</taxon>
        <taxon>Curculionidae</taxon>
        <taxon>Scolytinae</taxon>
        <taxon>Hypothenemus</taxon>
    </lineage>
</organism>
<comment type="caution">
    <text evidence="2">The sequence shown here is derived from an EMBL/GenBank/DDBJ whole genome shotgun (WGS) entry which is preliminary data.</text>
</comment>
<dbReference type="Proteomes" id="UP001566132">
    <property type="component" value="Unassembled WGS sequence"/>
</dbReference>
<keyword evidence="1" id="KW-0472">Membrane</keyword>
<evidence type="ECO:0000313" key="3">
    <source>
        <dbReference type="Proteomes" id="UP001566132"/>
    </source>
</evidence>
<gene>
    <name evidence="2" type="ORF">ABEB36_000648</name>
</gene>
<proteinExistence type="predicted"/>
<dbReference type="EMBL" id="JBDJPC010000001">
    <property type="protein sequence ID" value="KAL1516790.1"/>
    <property type="molecule type" value="Genomic_DNA"/>
</dbReference>